<organism evidence="1 2">
    <name type="scientific">Clohesyomyces aquaticus</name>
    <dbReference type="NCBI Taxonomy" id="1231657"/>
    <lineage>
        <taxon>Eukaryota</taxon>
        <taxon>Fungi</taxon>
        <taxon>Dikarya</taxon>
        <taxon>Ascomycota</taxon>
        <taxon>Pezizomycotina</taxon>
        <taxon>Dothideomycetes</taxon>
        <taxon>Pleosporomycetidae</taxon>
        <taxon>Pleosporales</taxon>
        <taxon>Lindgomycetaceae</taxon>
        <taxon>Clohesyomyces</taxon>
    </lineage>
</organism>
<sequence length="254" mass="28247">MQEAKEERAEAREIRRQAREQQQRFLMPGLAYPPPYHSPYAPHQMAAPLALPLSLPPSLPLTTPQKTTIPVLSSSPLSGAGKADSRAHVKAFFKWLVAEQPEEDQEDYIQAQQVAVEQRWTVKDLKEMATPQSELYLLATSAPYRLKDRIIRHFHKDLRQFKTALVGVNLRRLTAVDGYLAVIYGLPRRCSTAGVNLRRLTAVDGCLAVIYTACHAGMAPQALVGVNLRRLTAIDGYLAVIYGLPRSYGTASVT</sequence>
<evidence type="ECO:0000313" key="1">
    <source>
        <dbReference type="EMBL" id="ORY02354.1"/>
    </source>
</evidence>
<dbReference type="EMBL" id="MCFA01000158">
    <property type="protein sequence ID" value="ORY02354.1"/>
    <property type="molecule type" value="Genomic_DNA"/>
</dbReference>
<comment type="caution">
    <text evidence="1">The sequence shown here is derived from an EMBL/GenBank/DDBJ whole genome shotgun (WGS) entry which is preliminary data.</text>
</comment>
<accession>A0A1Y1YWW3</accession>
<dbReference type="AlphaFoldDB" id="A0A1Y1YWW3"/>
<name>A0A1Y1YWW3_9PLEO</name>
<protein>
    <submittedName>
        <fullName evidence="1">Uncharacterized protein</fullName>
    </submittedName>
</protein>
<keyword evidence="2" id="KW-1185">Reference proteome</keyword>
<gene>
    <name evidence="1" type="ORF">BCR34DRAFT_591927</name>
</gene>
<dbReference type="Proteomes" id="UP000193144">
    <property type="component" value="Unassembled WGS sequence"/>
</dbReference>
<proteinExistence type="predicted"/>
<dbReference type="OrthoDB" id="3800774at2759"/>
<evidence type="ECO:0000313" key="2">
    <source>
        <dbReference type="Proteomes" id="UP000193144"/>
    </source>
</evidence>
<reference evidence="1 2" key="1">
    <citation type="submission" date="2016-07" db="EMBL/GenBank/DDBJ databases">
        <title>Pervasive Adenine N6-methylation of Active Genes in Fungi.</title>
        <authorList>
            <consortium name="DOE Joint Genome Institute"/>
            <person name="Mondo S.J."/>
            <person name="Dannebaum R.O."/>
            <person name="Kuo R.C."/>
            <person name="Labutti K."/>
            <person name="Haridas S."/>
            <person name="Kuo A."/>
            <person name="Salamov A."/>
            <person name="Ahrendt S.R."/>
            <person name="Lipzen A."/>
            <person name="Sullivan W."/>
            <person name="Andreopoulos W.B."/>
            <person name="Clum A."/>
            <person name="Lindquist E."/>
            <person name="Daum C."/>
            <person name="Ramamoorthy G.K."/>
            <person name="Gryganskyi A."/>
            <person name="Culley D."/>
            <person name="Magnuson J.K."/>
            <person name="James T.Y."/>
            <person name="O'Malley M.A."/>
            <person name="Stajich J.E."/>
            <person name="Spatafora J.W."/>
            <person name="Visel A."/>
            <person name="Grigoriev I.V."/>
        </authorList>
    </citation>
    <scope>NUCLEOTIDE SEQUENCE [LARGE SCALE GENOMIC DNA]</scope>
    <source>
        <strain evidence="1 2">CBS 115471</strain>
    </source>
</reference>